<sequence>MSEPLYAMTATELGDIFNLSARRVTQMHEEGALPRLERNKYDCGWLTYLLAGRKITQRATRKPDAGQTVAIGWLSSLAKEPGDPDLEAFSNLFLRNGLTRAAAMMAAGAAQARRAA</sequence>
<dbReference type="PATRIC" id="fig|1246301.3.peg.3312"/>
<accession>T1XBP8</accession>
<dbReference type="RefSeq" id="WP_021007832.1">
    <property type="nucleotide sequence ID" value="NC_022247.1"/>
</dbReference>
<protein>
    <submittedName>
        <fullName evidence="1">Uncharacterized protein</fullName>
    </submittedName>
</protein>
<organism evidence="1 2">
    <name type="scientific">Variovorax paradoxus B4</name>
    <dbReference type="NCBI Taxonomy" id="1246301"/>
    <lineage>
        <taxon>Bacteria</taxon>
        <taxon>Pseudomonadati</taxon>
        <taxon>Pseudomonadota</taxon>
        <taxon>Betaproteobacteria</taxon>
        <taxon>Burkholderiales</taxon>
        <taxon>Comamonadaceae</taxon>
        <taxon>Variovorax</taxon>
    </lineage>
</organism>
<name>T1XBP8_VARPD</name>
<dbReference type="Proteomes" id="UP000016223">
    <property type="component" value="Chromosome 1"/>
</dbReference>
<dbReference type="HOGENOM" id="CLU_2095839_0_0_4"/>
<reference evidence="1 2" key="1">
    <citation type="submission" date="2012-10" db="EMBL/GenBank/DDBJ databases">
        <title>Genome sequence of Variovorax paradoxus B4.</title>
        <authorList>
            <person name="Schuldes J."/>
            <person name="Brandt U."/>
            <person name="Hiessl S."/>
            <person name="Wuebbeler J.H."/>
            <person name="Thuermer A."/>
            <person name="Steinbuechel A."/>
            <person name="Daniel R."/>
        </authorList>
    </citation>
    <scope>NUCLEOTIDE SEQUENCE [LARGE SCALE GENOMIC DNA]</scope>
    <source>
        <strain evidence="1 2">B4</strain>
    </source>
</reference>
<dbReference type="EMBL" id="CP003911">
    <property type="protein sequence ID" value="AGU50362.1"/>
    <property type="molecule type" value="Genomic_DNA"/>
</dbReference>
<evidence type="ECO:0000313" key="1">
    <source>
        <dbReference type="EMBL" id="AGU50362.1"/>
    </source>
</evidence>
<dbReference type="OrthoDB" id="9156672at2"/>
<evidence type="ECO:0000313" key="2">
    <source>
        <dbReference type="Proteomes" id="UP000016223"/>
    </source>
</evidence>
<proteinExistence type="predicted"/>
<dbReference type="AlphaFoldDB" id="T1XBP8"/>
<dbReference type="KEGG" id="vpd:VAPA_1c32760"/>
<gene>
    <name evidence="1" type="ORF">VAPA_1c32760</name>
</gene>